<evidence type="ECO:0000313" key="1">
    <source>
        <dbReference type="EMBL" id="MCC9273522.1"/>
    </source>
</evidence>
<accession>A0A9E3ZSQ9</accession>
<evidence type="ECO:0000313" key="2">
    <source>
        <dbReference type="Proteomes" id="UP000813384"/>
    </source>
</evidence>
<gene>
    <name evidence="1" type="ORF">K8V42_04440</name>
</gene>
<dbReference type="EMBL" id="JAJJVO010000069">
    <property type="protein sequence ID" value="MCC9273522.1"/>
    <property type="molecule type" value="Genomic_DNA"/>
</dbReference>
<protein>
    <recommendedName>
        <fullName evidence="3">Helix-turn-helix conjugative transposon-like domain-containing protein</fullName>
    </recommendedName>
</protein>
<dbReference type="AlphaFoldDB" id="A0A9E3ZSQ9"/>
<name>A0A9E3ZSQ9_9ENTE</name>
<evidence type="ECO:0008006" key="3">
    <source>
        <dbReference type="Google" id="ProtNLM"/>
    </source>
</evidence>
<dbReference type="Proteomes" id="UP000813384">
    <property type="component" value="Unassembled WGS sequence"/>
</dbReference>
<sequence>MEEKDATTVITDREFLKLLQEARQKESEAMLQIIDLYQDDIEKISNSIRIPKEDAKSHIIVELLEYIQSEKNDWLVKRQGDRHRTQKYALPIE</sequence>
<organism evidence="1 2">
    <name type="scientific">Enterococcus aquimarinus</name>
    <dbReference type="NCBI Taxonomy" id="328396"/>
    <lineage>
        <taxon>Bacteria</taxon>
        <taxon>Bacillati</taxon>
        <taxon>Bacillota</taxon>
        <taxon>Bacilli</taxon>
        <taxon>Lactobacillales</taxon>
        <taxon>Enterococcaceae</taxon>
        <taxon>Enterococcus</taxon>
    </lineage>
</organism>
<reference evidence="1" key="2">
    <citation type="submission" date="2021-11" db="EMBL/GenBank/DDBJ databases">
        <authorList>
            <person name="Gilroy R."/>
        </authorList>
    </citation>
    <scope>NUCLEOTIDE SEQUENCE</scope>
    <source>
        <strain evidence="1">150</strain>
    </source>
</reference>
<comment type="caution">
    <text evidence="1">The sequence shown here is derived from an EMBL/GenBank/DDBJ whole genome shotgun (WGS) entry which is preliminary data.</text>
</comment>
<reference evidence="1" key="1">
    <citation type="journal article" date="2021" name="PeerJ">
        <title>Extensive microbial diversity within the chicken gut microbiome revealed by metagenomics and culture.</title>
        <authorList>
            <person name="Gilroy R."/>
            <person name="Ravi A."/>
            <person name="Getino M."/>
            <person name="Pursley I."/>
            <person name="Horton D.L."/>
            <person name="Alikhan N.F."/>
            <person name="Baker D."/>
            <person name="Gharbi K."/>
            <person name="Hall N."/>
            <person name="Watson M."/>
            <person name="Adriaenssens E.M."/>
            <person name="Foster-Nyarko E."/>
            <person name="Jarju S."/>
            <person name="Secka A."/>
            <person name="Antonio M."/>
            <person name="Oren A."/>
            <person name="Chaudhuri R.R."/>
            <person name="La Ragione R."/>
            <person name="Hildebrand F."/>
            <person name="Pallen M.J."/>
        </authorList>
    </citation>
    <scope>NUCLEOTIDE SEQUENCE</scope>
    <source>
        <strain evidence="1">150</strain>
    </source>
</reference>
<proteinExistence type="predicted"/>